<protein>
    <submittedName>
        <fullName evidence="2">Uncharacterized protein</fullName>
    </submittedName>
</protein>
<dbReference type="Pfam" id="PF26310">
    <property type="entry name" value="YczF"/>
    <property type="match status" value="1"/>
</dbReference>
<name>E0IDP1_9BACL</name>
<feature type="transmembrane region" description="Helical" evidence="1">
    <location>
        <begin position="5"/>
        <end position="27"/>
    </location>
</feature>
<sequence length="81" mass="9145">MKGKLILITAIYSVFTIGYMLMMDLFMNLTVSQSFHKLTSQMMTMQPLEKAAGAGWCLALLYYLCNGFGIKWKKRLPGGVE</sequence>
<accession>E0IDP1</accession>
<evidence type="ECO:0000256" key="1">
    <source>
        <dbReference type="SAM" id="Phobius"/>
    </source>
</evidence>
<feature type="transmembrane region" description="Helical" evidence="1">
    <location>
        <begin position="47"/>
        <end position="65"/>
    </location>
</feature>
<keyword evidence="3" id="KW-1185">Reference proteome</keyword>
<proteinExistence type="predicted"/>
<organism evidence="2 3">
    <name type="scientific">Paenibacillus curdlanolyticus YK9</name>
    <dbReference type="NCBI Taxonomy" id="717606"/>
    <lineage>
        <taxon>Bacteria</taxon>
        <taxon>Bacillati</taxon>
        <taxon>Bacillota</taxon>
        <taxon>Bacilli</taxon>
        <taxon>Bacillales</taxon>
        <taxon>Paenibacillaceae</taxon>
        <taxon>Paenibacillus</taxon>
    </lineage>
</organism>
<dbReference type="Proteomes" id="UP000005387">
    <property type="component" value="Unassembled WGS sequence"/>
</dbReference>
<dbReference type="RefSeq" id="WP_006039768.1">
    <property type="nucleotide sequence ID" value="NZ_AEDD01000011.1"/>
</dbReference>
<dbReference type="EMBL" id="AEDD01000011">
    <property type="protein sequence ID" value="EFM09245.1"/>
    <property type="molecule type" value="Genomic_DNA"/>
</dbReference>
<dbReference type="InterPro" id="IPR058725">
    <property type="entry name" value="YczF"/>
</dbReference>
<gene>
    <name evidence="2" type="ORF">PaecuDRAFT_3782</name>
</gene>
<keyword evidence="1" id="KW-0812">Transmembrane</keyword>
<dbReference type="STRING" id="717606.PaecuDRAFT_3782"/>
<reference evidence="2 3" key="1">
    <citation type="submission" date="2010-07" db="EMBL/GenBank/DDBJ databases">
        <title>The draft genome of Paenibacillus curdlanolyticus YK9.</title>
        <authorList>
            <consortium name="US DOE Joint Genome Institute (JGI-PGF)"/>
            <person name="Lucas S."/>
            <person name="Copeland A."/>
            <person name="Lapidus A."/>
            <person name="Cheng J.-F."/>
            <person name="Bruce D."/>
            <person name="Goodwin L."/>
            <person name="Pitluck S."/>
            <person name="Land M.L."/>
            <person name="Hauser L."/>
            <person name="Chang Y.-J."/>
            <person name="Jeffries C."/>
            <person name="Anderson I.J."/>
            <person name="Johnson E."/>
            <person name="Loganathan U."/>
            <person name="Mulhopadhyay B."/>
            <person name="Kyrpides N."/>
            <person name="Woyke T.J."/>
        </authorList>
    </citation>
    <scope>NUCLEOTIDE SEQUENCE [LARGE SCALE GENOMIC DNA]</scope>
    <source>
        <strain evidence="2 3">YK9</strain>
    </source>
</reference>
<keyword evidence="1" id="KW-0472">Membrane</keyword>
<evidence type="ECO:0000313" key="3">
    <source>
        <dbReference type="Proteomes" id="UP000005387"/>
    </source>
</evidence>
<evidence type="ECO:0000313" key="2">
    <source>
        <dbReference type="EMBL" id="EFM09245.1"/>
    </source>
</evidence>
<dbReference type="AlphaFoldDB" id="E0IDP1"/>
<keyword evidence="1" id="KW-1133">Transmembrane helix</keyword>